<feature type="compositionally biased region" description="Polar residues" evidence="1">
    <location>
        <begin position="147"/>
        <end position="163"/>
    </location>
</feature>
<feature type="compositionally biased region" description="Polar residues" evidence="1">
    <location>
        <begin position="647"/>
        <end position="656"/>
    </location>
</feature>
<feature type="region of interest" description="Disordered" evidence="1">
    <location>
        <begin position="520"/>
        <end position="601"/>
    </location>
</feature>
<evidence type="ECO:0000256" key="1">
    <source>
        <dbReference type="SAM" id="MobiDB-lite"/>
    </source>
</evidence>
<feature type="compositionally biased region" description="Polar residues" evidence="1">
    <location>
        <begin position="200"/>
        <end position="213"/>
    </location>
</feature>
<feature type="compositionally biased region" description="Polar residues" evidence="1">
    <location>
        <begin position="664"/>
        <end position="673"/>
    </location>
</feature>
<organism evidence="2 3">
    <name type="scientific">Vitrella brassicaformis (strain CCMP3155)</name>
    <dbReference type="NCBI Taxonomy" id="1169540"/>
    <lineage>
        <taxon>Eukaryota</taxon>
        <taxon>Sar</taxon>
        <taxon>Alveolata</taxon>
        <taxon>Colpodellida</taxon>
        <taxon>Vitrellaceae</taxon>
        <taxon>Vitrella</taxon>
    </lineage>
</organism>
<reference evidence="2 3" key="1">
    <citation type="submission" date="2014-11" db="EMBL/GenBank/DDBJ databases">
        <authorList>
            <person name="Zhu J."/>
            <person name="Qi W."/>
            <person name="Song R."/>
        </authorList>
    </citation>
    <scope>NUCLEOTIDE SEQUENCE [LARGE SCALE GENOMIC DNA]</scope>
</reference>
<gene>
    <name evidence="2" type="ORF">Vbra_21677</name>
</gene>
<feature type="region of interest" description="Disordered" evidence="1">
    <location>
        <begin position="685"/>
        <end position="795"/>
    </location>
</feature>
<evidence type="ECO:0000313" key="2">
    <source>
        <dbReference type="EMBL" id="CEM17417.1"/>
    </source>
</evidence>
<feature type="compositionally biased region" description="Low complexity" evidence="1">
    <location>
        <begin position="443"/>
        <end position="461"/>
    </location>
</feature>
<keyword evidence="3" id="KW-1185">Reference proteome</keyword>
<accession>A0A0G4FRX4</accession>
<dbReference type="AlphaFoldDB" id="A0A0G4FRX4"/>
<dbReference type="InParanoid" id="A0A0G4FRX4"/>
<feature type="compositionally biased region" description="Low complexity" evidence="1">
    <location>
        <begin position="550"/>
        <end position="574"/>
    </location>
</feature>
<dbReference type="Proteomes" id="UP000041254">
    <property type="component" value="Unassembled WGS sequence"/>
</dbReference>
<feature type="compositionally biased region" description="Basic residues" evidence="1">
    <location>
        <begin position="738"/>
        <end position="748"/>
    </location>
</feature>
<sequence length="849" mass="91361">MKGHVGGSACLRSSLWVGPEALLAVSSLFAALLNPELDAAYTKTEAFEVSCTGEMAIVESGLRFRALHHMAMSAFQASGADSVLLVLSQLMIWLTEEHAMGLVPDDADVPMLQKILGLALATVILKLVEFPQTRDTGAAVPHKPKSSGDSADQTHKGWSSNADGSEGEALPMSASEVCDEIVKTVSRCCGFLEGNAPTPDMTSTDKNSDTQDGASHRSGRVDVEDTTWRTIDLRVMLAAASGFLHHLKKEAARAKEHFEHAARTAEEHSAPWPTGPATQPKDGTLAVILLNLATLSSQCPKRMTAEEAVTTLNSLQGALNSLKNCGVIPASVSRQALPLQCDTPELPLVPPDSGRNIGPSRARTALHNSEDDGASLVGFLVRAARLLFSRAALQNDAPSNKRPAEGRNGTLDDVLRELLLVCFYNCGAVLSQLAVTPLRNSDPESSASQSPTSPYYTPPHSALDRLESVHEGMERLEASVAVLGEGLELGNALFGSEHALVEMLTHALARQRAFLKAALLRERRRNPQPAAERRKHRTERLEDKPKPAVSRSKPTPAPSKSSPKRPAVPAASPRTQASPRPSILSSKLRLSRPSVPVLQERPTCSAPQYTLVTASVSPIEKSQDAAKIVHCLDDHVGDSWQRPTLPPSRTTLSSRASHVKTRPASRSNVRASPYAITSISSSVLTQQGRVSPSSHPPQTAAVVTPAPSAYPRGGTPAPDKTVGSKTTTKQRPQSSPSHRQRRATHRHQPSATEEGIGESCDAAEETPHPHDEQLTSPLVLSAPTPSPQAHRDSAIQRKRVPVLWSSAALRLPNSMERSMHKRLPDCSLQRPLLKTSILRSHLHRWTCQS</sequence>
<dbReference type="EMBL" id="CDMY01000488">
    <property type="protein sequence ID" value="CEM17417.1"/>
    <property type="molecule type" value="Genomic_DNA"/>
</dbReference>
<feature type="compositionally biased region" description="Low complexity" evidence="1">
    <location>
        <begin position="696"/>
        <end position="709"/>
    </location>
</feature>
<feature type="region of interest" description="Disordered" evidence="1">
    <location>
        <begin position="439"/>
        <end position="461"/>
    </location>
</feature>
<evidence type="ECO:0000313" key="3">
    <source>
        <dbReference type="Proteomes" id="UP000041254"/>
    </source>
</evidence>
<protein>
    <submittedName>
        <fullName evidence="2">Uncharacterized protein</fullName>
    </submittedName>
</protein>
<feature type="region of interest" description="Disordered" evidence="1">
    <location>
        <begin position="136"/>
        <end position="171"/>
    </location>
</feature>
<feature type="compositionally biased region" description="Polar residues" evidence="1">
    <location>
        <begin position="575"/>
        <end position="585"/>
    </location>
</feature>
<proteinExistence type="predicted"/>
<name>A0A0G4FRX4_VITBC</name>
<feature type="region of interest" description="Disordered" evidence="1">
    <location>
        <begin position="637"/>
        <end position="673"/>
    </location>
</feature>
<dbReference type="VEuPathDB" id="CryptoDB:Vbra_21677"/>
<feature type="region of interest" description="Disordered" evidence="1">
    <location>
        <begin position="193"/>
        <end position="221"/>
    </location>
</feature>